<dbReference type="SUPFAM" id="SSF56112">
    <property type="entry name" value="Protein kinase-like (PK-like)"/>
    <property type="match status" value="1"/>
</dbReference>
<dbReference type="KEGG" id="mng:MNEG_15583"/>
<accession>A0A0D2MAK0</accession>
<organism evidence="2 3">
    <name type="scientific">Monoraphidium neglectum</name>
    <dbReference type="NCBI Taxonomy" id="145388"/>
    <lineage>
        <taxon>Eukaryota</taxon>
        <taxon>Viridiplantae</taxon>
        <taxon>Chlorophyta</taxon>
        <taxon>core chlorophytes</taxon>
        <taxon>Chlorophyceae</taxon>
        <taxon>CS clade</taxon>
        <taxon>Sphaeropleales</taxon>
        <taxon>Selenastraceae</taxon>
        <taxon>Monoraphidium</taxon>
    </lineage>
</organism>
<sequence>MGTCVSVPVVGGVGRPSAGRVAVRVDLPALKPCEANGAGQAAHQWPQSRPLGKALAQLRTFKASGSQRFRLAALLNGAPPADGACDAAAVAGAEPREPTPATRPGGASALRLALFSPRLHDSAQSVSGKPRGGGGAARRRRPLGARLRGRDAAAADPFAATAAADGGPPQRVALRDLVTGEIIPDFGVDGVFDVLQLLGSGGAGCTYLCRDLATKDLVAVKFMQRPLPKLAVPLLLRGARHGRPAGSRKPGWRPPPC</sequence>
<name>A0A0D2MAK0_9CHLO</name>
<dbReference type="OrthoDB" id="5979581at2759"/>
<gene>
    <name evidence="2" type="ORF">MNEG_15583</name>
</gene>
<reference evidence="2 3" key="1">
    <citation type="journal article" date="2013" name="BMC Genomics">
        <title>Reconstruction of the lipid metabolism for the microalga Monoraphidium neglectum from its genome sequence reveals characteristics suitable for biofuel production.</title>
        <authorList>
            <person name="Bogen C."/>
            <person name="Al-Dilaimi A."/>
            <person name="Albersmeier A."/>
            <person name="Wichmann J."/>
            <person name="Grundmann M."/>
            <person name="Rupp O."/>
            <person name="Lauersen K.J."/>
            <person name="Blifernez-Klassen O."/>
            <person name="Kalinowski J."/>
            <person name="Goesmann A."/>
            <person name="Mussgnug J.H."/>
            <person name="Kruse O."/>
        </authorList>
    </citation>
    <scope>NUCLEOTIDE SEQUENCE [LARGE SCALE GENOMIC DNA]</scope>
    <source>
        <strain evidence="2 3">SAG 48.87</strain>
    </source>
</reference>
<dbReference type="RefSeq" id="XP_013891400.1">
    <property type="nucleotide sequence ID" value="XM_014035946.1"/>
</dbReference>
<protein>
    <recommendedName>
        <fullName evidence="4">Protein kinase domain-containing protein</fullName>
    </recommendedName>
</protein>
<evidence type="ECO:0000313" key="3">
    <source>
        <dbReference type="Proteomes" id="UP000054498"/>
    </source>
</evidence>
<dbReference type="Proteomes" id="UP000054498">
    <property type="component" value="Unassembled WGS sequence"/>
</dbReference>
<dbReference type="GeneID" id="25733259"/>
<evidence type="ECO:0000256" key="1">
    <source>
        <dbReference type="SAM" id="MobiDB-lite"/>
    </source>
</evidence>
<feature type="region of interest" description="Disordered" evidence="1">
    <location>
        <begin position="120"/>
        <end position="148"/>
    </location>
</feature>
<dbReference type="AlphaFoldDB" id="A0A0D2MAK0"/>
<dbReference type="InterPro" id="IPR011009">
    <property type="entry name" value="Kinase-like_dom_sf"/>
</dbReference>
<dbReference type="EMBL" id="KK105675">
    <property type="protein sequence ID" value="KIY92380.1"/>
    <property type="molecule type" value="Genomic_DNA"/>
</dbReference>
<evidence type="ECO:0000313" key="2">
    <source>
        <dbReference type="EMBL" id="KIY92380.1"/>
    </source>
</evidence>
<keyword evidence="3" id="KW-1185">Reference proteome</keyword>
<proteinExistence type="predicted"/>
<evidence type="ECO:0008006" key="4">
    <source>
        <dbReference type="Google" id="ProtNLM"/>
    </source>
</evidence>